<dbReference type="Gene3D" id="2.60.40.10">
    <property type="entry name" value="Immunoglobulins"/>
    <property type="match status" value="1"/>
</dbReference>
<gene>
    <name evidence="2" type="ORF">METZ01_LOCUS187707</name>
</gene>
<dbReference type="GO" id="GO:0005509">
    <property type="term" value="F:calcium ion binding"/>
    <property type="evidence" value="ECO:0007669"/>
    <property type="project" value="InterPro"/>
</dbReference>
<proteinExistence type="predicted"/>
<sequence>MYDVGGIPHLQWNGIEAVVGAGAPWWDRYEDYYPMVVDYSNQQTPFEIEITGEYISGNPIVSYEIELVWNDNGRPDRPPQNMALEVIVAEDSILSWWSTPQVWHYARNVSRDFLTFHDENKNHITIDVGETQTFSGSFAISDSWVGDNLKIIAIVQDLDAYEVSQSEIASVLRDLDQDVDDDGIPNTQDNCPEVHNVTQDDLDGDDIGDACDFCNDLVNALGNVNLDASGEDYIPIIDVADVLAFSDLLNNTGLPPNDCQQVDLLEDGTINDWDLLVLVEMVMNGGN</sequence>
<accession>A0A382DB49</accession>
<dbReference type="InterPro" id="IPR028974">
    <property type="entry name" value="TSP_type-3_rpt"/>
</dbReference>
<dbReference type="InterPro" id="IPR003367">
    <property type="entry name" value="Thrombospondin_3-like_rpt"/>
</dbReference>
<name>A0A382DB49_9ZZZZ</name>
<dbReference type="InterPro" id="IPR013783">
    <property type="entry name" value="Ig-like_fold"/>
</dbReference>
<dbReference type="SUPFAM" id="SSF103647">
    <property type="entry name" value="TSP type-3 repeat"/>
    <property type="match status" value="1"/>
</dbReference>
<protein>
    <recommendedName>
        <fullName evidence="3">Dockerin domain-containing protein</fullName>
    </recommendedName>
</protein>
<evidence type="ECO:0000313" key="2">
    <source>
        <dbReference type="EMBL" id="SVB34853.1"/>
    </source>
</evidence>
<dbReference type="AlphaFoldDB" id="A0A382DB49"/>
<dbReference type="NCBIfam" id="NF045500">
    <property type="entry name" value="Omp28_seleno"/>
    <property type="match status" value="1"/>
</dbReference>
<dbReference type="Pfam" id="PF02412">
    <property type="entry name" value="TSP_3"/>
    <property type="match status" value="1"/>
</dbReference>
<reference evidence="2" key="1">
    <citation type="submission" date="2018-05" db="EMBL/GenBank/DDBJ databases">
        <authorList>
            <person name="Lanie J.A."/>
            <person name="Ng W.-L."/>
            <person name="Kazmierczak K.M."/>
            <person name="Andrzejewski T.M."/>
            <person name="Davidsen T.M."/>
            <person name="Wayne K.J."/>
            <person name="Tettelin H."/>
            <person name="Glass J.I."/>
            <person name="Rusch D."/>
            <person name="Podicherti R."/>
            <person name="Tsui H.-C.T."/>
            <person name="Winkler M.E."/>
        </authorList>
    </citation>
    <scope>NUCLEOTIDE SEQUENCE</scope>
</reference>
<evidence type="ECO:0008006" key="3">
    <source>
        <dbReference type="Google" id="ProtNLM"/>
    </source>
</evidence>
<organism evidence="2">
    <name type="scientific">marine metagenome</name>
    <dbReference type="NCBI Taxonomy" id="408172"/>
    <lineage>
        <taxon>unclassified sequences</taxon>
        <taxon>metagenomes</taxon>
        <taxon>ecological metagenomes</taxon>
    </lineage>
</organism>
<evidence type="ECO:0000256" key="1">
    <source>
        <dbReference type="ARBA" id="ARBA00022729"/>
    </source>
</evidence>
<dbReference type="EMBL" id="UINC01038196">
    <property type="protein sequence ID" value="SVB34853.1"/>
    <property type="molecule type" value="Genomic_DNA"/>
</dbReference>
<dbReference type="GO" id="GO:0007155">
    <property type="term" value="P:cell adhesion"/>
    <property type="evidence" value="ECO:0007669"/>
    <property type="project" value="InterPro"/>
</dbReference>
<keyword evidence="1" id="KW-0732">Signal</keyword>